<dbReference type="InterPro" id="IPR029066">
    <property type="entry name" value="PLP-binding_barrel"/>
</dbReference>
<keyword evidence="7" id="KW-1185">Reference proteome</keyword>
<protein>
    <recommendedName>
        <fullName evidence="2">Pyridoxal phosphate homeostasis protein</fullName>
        <shortName evidence="2">PLP homeostasis protein</shortName>
    </recommendedName>
</protein>
<dbReference type="STRING" id="1122252.SAMN05660443_2215"/>
<evidence type="ECO:0000259" key="5">
    <source>
        <dbReference type="Pfam" id="PF01168"/>
    </source>
</evidence>
<dbReference type="PROSITE" id="PS01211">
    <property type="entry name" value="UPF0001"/>
    <property type="match status" value="1"/>
</dbReference>
<dbReference type="Pfam" id="PF01168">
    <property type="entry name" value="Ala_racemase_N"/>
    <property type="match status" value="1"/>
</dbReference>
<dbReference type="GO" id="GO:0030170">
    <property type="term" value="F:pyridoxal phosphate binding"/>
    <property type="evidence" value="ECO:0007669"/>
    <property type="project" value="UniProtKB-UniRule"/>
</dbReference>
<dbReference type="InterPro" id="IPR011078">
    <property type="entry name" value="PyrdxlP_homeostasis"/>
</dbReference>
<sequence>MLQSVIAQHIAKVRQQVEQACHKFARNPIQVKILAVSKKQPAAAIREAAAVGQLAFGENYLQEALQKQTELADLDLEWHFIGPIQSNKTRDLAVHFAWVHTLDRYKIARRLNEQRPEAKGKLQVLIQVNISSEPNKSGVAPSDLLALAEEIQELPQLELRGLMCIPAATDDFAQQRLAFAQLAALHQRLQDAFPEARLDTLSMGMSGDLEAAIAEGSTLVRIGTAIFGARD</sequence>
<dbReference type="EMBL" id="FOLH01000004">
    <property type="protein sequence ID" value="SFC31552.1"/>
    <property type="molecule type" value="Genomic_DNA"/>
</dbReference>
<dbReference type="NCBIfam" id="TIGR00044">
    <property type="entry name" value="YggS family pyridoxal phosphate-dependent enzyme"/>
    <property type="match status" value="1"/>
</dbReference>
<dbReference type="OrthoDB" id="9804072at2"/>
<dbReference type="RefSeq" id="WP_091963431.1">
    <property type="nucleotide sequence ID" value="NZ_FOLH01000004.1"/>
</dbReference>
<dbReference type="PANTHER" id="PTHR10146:SF14">
    <property type="entry name" value="PYRIDOXAL PHOSPHATE HOMEOSTASIS PROTEIN"/>
    <property type="match status" value="1"/>
</dbReference>
<proteinExistence type="inferred from homology"/>
<accession>A0A1I1I6W8</accession>
<evidence type="ECO:0000256" key="3">
    <source>
        <dbReference type="PIRSR" id="PIRSR004848-1"/>
    </source>
</evidence>
<dbReference type="PANTHER" id="PTHR10146">
    <property type="entry name" value="PROLINE SYNTHETASE CO-TRANSCRIBED BACTERIAL HOMOLOG PROTEIN"/>
    <property type="match status" value="1"/>
</dbReference>
<comment type="cofactor">
    <cofactor evidence="3">
        <name>pyridoxal 5'-phosphate</name>
        <dbReference type="ChEBI" id="CHEBI:597326"/>
    </cofactor>
</comment>
<evidence type="ECO:0000313" key="6">
    <source>
        <dbReference type="EMBL" id="SFC31552.1"/>
    </source>
</evidence>
<evidence type="ECO:0000256" key="4">
    <source>
        <dbReference type="RuleBase" id="RU004514"/>
    </source>
</evidence>
<dbReference type="Gene3D" id="3.20.20.10">
    <property type="entry name" value="Alanine racemase"/>
    <property type="match status" value="1"/>
</dbReference>
<dbReference type="CDD" id="cd06824">
    <property type="entry name" value="PLPDE_III_Yggs_like"/>
    <property type="match status" value="1"/>
</dbReference>
<evidence type="ECO:0000256" key="2">
    <source>
        <dbReference type="HAMAP-Rule" id="MF_02087"/>
    </source>
</evidence>
<dbReference type="HAMAP" id="MF_02087">
    <property type="entry name" value="PLP_homeostasis"/>
    <property type="match status" value="1"/>
</dbReference>
<comment type="function">
    <text evidence="2">Pyridoxal 5'-phosphate (PLP)-binding protein, which is involved in PLP homeostasis.</text>
</comment>
<dbReference type="InterPro" id="IPR001608">
    <property type="entry name" value="Ala_racemase_N"/>
</dbReference>
<evidence type="ECO:0000313" key="7">
    <source>
        <dbReference type="Proteomes" id="UP000199058"/>
    </source>
</evidence>
<gene>
    <name evidence="6" type="ORF">SAMN05660443_2215</name>
</gene>
<evidence type="ECO:0000256" key="1">
    <source>
        <dbReference type="ARBA" id="ARBA00022898"/>
    </source>
</evidence>
<reference evidence="6 7" key="1">
    <citation type="submission" date="2016-10" db="EMBL/GenBank/DDBJ databases">
        <authorList>
            <person name="de Groot N.N."/>
        </authorList>
    </citation>
    <scope>NUCLEOTIDE SEQUENCE [LARGE SCALE GENOMIC DNA]</scope>
    <source>
        <strain evidence="6 7">DSM 18438</strain>
    </source>
</reference>
<name>A0A1I1I6W8_9GAMM</name>
<dbReference type="FunFam" id="3.20.20.10:FF:000018">
    <property type="entry name" value="Pyridoxal phosphate homeostasis protein"/>
    <property type="match status" value="1"/>
</dbReference>
<keyword evidence="1 2" id="KW-0663">Pyridoxal phosphate</keyword>
<dbReference type="AlphaFoldDB" id="A0A1I1I6W8"/>
<comment type="similarity">
    <text evidence="2 4">Belongs to the pyridoxal phosphate-binding protein YggS/PROSC family.</text>
</comment>
<organism evidence="6 7">
    <name type="scientific">Marinospirillum celere</name>
    <dbReference type="NCBI Taxonomy" id="1122252"/>
    <lineage>
        <taxon>Bacteria</taxon>
        <taxon>Pseudomonadati</taxon>
        <taxon>Pseudomonadota</taxon>
        <taxon>Gammaproteobacteria</taxon>
        <taxon>Oceanospirillales</taxon>
        <taxon>Oceanospirillaceae</taxon>
        <taxon>Marinospirillum</taxon>
    </lineage>
</organism>
<feature type="modified residue" description="N6-(pyridoxal phosphate)lysine" evidence="2 3">
    <location>
        <position position="38"/>
    </location>
</feature>
<feature type="domain" description="Alanine racemase N-terminal" evidence="5">
    <location>
        <begin position="16"/>
        <end position="230"/>
    </location>
</feature>
<dbReference type="PIRSF" id="PIRSF004848">
    <property type="entry name" value="YBL036c_PLPDEIII"/>
    <property type="match status" value="1"/>
</dbReference>
<dbReference type="SUPFAM" id="SSF51419">
    <property type="entry name" value="PLP-binding barrel"/>
    <property type="match status" value="1"/>
</dbReference>
<dbReference type="Proteomes" id="UP000199058">
    <property type="component" value="Unassembled WGS sequence"/>
</dbReference>